<dbReference type="InterPro" id="IPR023393">
    <property type="entry name" value="START-like_dom_sf"/>
</dbReference>
<sequence length="343" mass="38396">MEDSTETYQRRPAVLRIALAVAAALSFALGVYFLLEALRPESGLISFSFLLVLPAAVCAFVCYVADPYAERTHGFYLKVPQWLLLVVIIASLFVLREGVICIIMLSPLWILSGLIGAHVTYKLRRRNPDQDGRAYCAALVLLPLLSMQIEPMIPLPVETKTVTRSIVVEASPAQIWPLLRGIPDVRPGEGAWNVSQDVIGIPRPIGARLVGTGIGADRHADWGQRIKFRERITEWQPGRRLGWRFIFDDIAGWGYTDRHLMPDSPYFTVTTGGYTMQPLGANRTRVTLDTSYRIQTPVNLYSELWGQLFLGDLENNLLSLVKQRAERGVGENVRKALTQPHDT</sequence>
<dbReference type="InterPro" id="IPR019587">
    <property type="entry name" value="Polyketide_cyclase/dehydratase"/>
</dbReference>
<dbReference type="EMBL" id="JBHRXP010000003">
    <property type="protein sequence ID" value="MFC3580214.1"/>
    <property type="molecule type" value="Genomic_DNA"/>
</dbReference>
<comment type="caution">
    <text evidence="2">The sequence shown here is derived from an EMBL/GenBank/DDBJ whole genome shotgun (WGS) entry which is preliminary data.</text>
</comment>
<organism evidence="2 3">
    <name type="scientific">Sphingomonas hylomeconis</name>
    <dbReference type="NCBI Taxonomy" id="1395958"/>
    <lineage>
        <taxon>Bacteria</taxon>
        <taxon>Pseudomonadati</taxon>
        <taxon>Pseudomonadota</taxon>
        <taxon>Alphaproteobacteria</taxon>
        <taxon>Sphingomonadales</taxon>
        <taxon>Sphingomonadaceae</taxon>
        <taxon>Sphingomonas</taxon>
    </lineage>
</organism>
<keyword evidence="1" id="KW-1133">Transmembrane helix</keyword>
<keyword evidence="1" id="KW-0812">Transmembrane</keyword>
<protein>
    <submittedName>
        <fullName evidence="2">SRPBCC family protein</fullName>
    </submittedName>
</protein>
<evidence type="ECO:0000256" key="1">
    <source>
        <dbReference type="SAM" id="Phobius"/>
    </source>
</evidence>
<keyword evidence="1" id="KW-0472">Membrane</keyword>
<name>A0ABV7STA2_9SPHN</name>
<feature type="transmembrane region" description="Helical" evidence="1">
    <location>
        <begin position="13"/>
        <end position="35"/>
    </location>
</feature>
<accession>A0ABV7STA2</accession>
<gene>
    <name evidence="2" type="ORF">ACFONA_08555</name>
</gene>
<dbReference type="Gene3D" id="3.30.530.20">
    <property type="match status" value="1"/>
</dbReference>
<dbReference type="Proteomes" id="UP001595713">
    <property type="component" value="Unassembled WGS sequence"/>
</dbReference>
<keyword evidence="3" id="KW-1185">Reference proteome</keyword>
<proteinExistence type="predicted"/>
<reference evidence="3" key="1">
    <citation type="journal article" date="2019" name="Int. J. Syst. Evol. Microbiol.">
        <title>The Global Catalogue of Microorganisms (GCM) 10K type strain sequencing project: providing services to taxonomists for standard genome sequencing and annotation.</title>
        <authorList>
            <consortium name="The Broad Institute Genomics Platform"/>
            <consortium name="The Broad Institute Genome Sequencing Center for Infectious Disease"/>
            <person name="Wu L."/>
            <person name="Ma J."/>
        </authorList>
    </citation>
    <scope>NUCLEOTIDE SEQUENCE [LARGE SCALE GENOMIC DNA]</scope>
    <source>
        <strain evidence="3">KCTC 42739</strain>
    </source>
</reference>
<evidence type="ECO:0000313" key="3">
    <source>
        <dbReference type="Proteomes" id="UP001595713"/>
    </source>
</evidence>
<dbReference type="SUPFAM" id="SSF55961">
    <property type="entry name" value="Bet v1-like"/>
    <property type="match status" value="1"/>
</dbReference>
<feature type="transmembrane region" description="Helical" evidence="1">
    <location>
        <begin position="47"/>
        <end position="69"/>
    </location>
</feature>
<dbReference type="RefSeq" id="WP_261295434.1">
    <property type="nucleotide sequence ID" value="NZ_JANQBK010000015.1"/>
</dbReference>
<feature type="transmembrane region" description="Helical" evidence="1">
    <location>
        <begin position="81"/>
        <end position="111"/>
    </location>
</feature>
<dbReference type="Pfam" id="PF10604">
    <property type="entry name" value="Polyketide_cyc2"/>
    <property type="match status" value="1"/>
</dbReference>
<evidence type="ECO:0000313" key="2">
    <source>
        <dbReference type="EMBL" id="MFC3580214.1"/>
    </source>
</evidence>